<reference evidence="11" key="1">
    <citation type="journal article" date="2001" name="J. Gen. Virol.">
        <title>The genome of herpesvirus of turkeys: comparative analysis with Marek's disease viruses.</title>
        <authorList>
            <person name="Kingham B.F."/>
            <person name="Zelnik V."/>
            <person name="Kopacek J."/>
            <person name="Majerciak V."/>
            <person name="Ney E."/>
            <person name="Schmidt C.J."/>
        </authorList>
    </citation>
    <scope>NUCLEOTIDE SEQUENCE</scope>
    <source>
        <strain evidence="11">FC126</strain>
    </source>
</reference>
<keyword evidence="6" id="KW-0946">Virion</keyword>
<evidence type="ECO:0000256" key="5">
    <source>
        <dbReference type="ARBA" id="ARBA00022812"/>
    </source>
</evidence>
<organismHost>
    <name type="scientific">Meleagris gallopavo</name>
    <name type="common">Wild turkey</name>
    <dbReference type="NCBI Taxonomy" id="9103"/>
</organismHost>
<evidence type="ECO:0000256" key="9">
    <source>
        <dbReference type="ARBA" id="ARBA00023139"/>
    </source>
</evidence>
<evidence type="ECO:0000256" key="10">
    <source>
        <dbReference type="ARBA" id="ARBA00023288"/>
    </source>
</evidence>
<keyword evidence="3" id="KW-0920">Virion tegument</keyword>
<name>Q9E1H9_MEHV1</name>
<keyword evidence="10" id="KW-0449">Lipoprotein</keyword>
<keyword evidence="8" id="KW-0472">Membrane</keyword>
<evidence type="ECO:0000256" key="7">
    <source>
        <dbReference type="ARBA" id="ARBA00022870"/>
    </source>
</evidence>
<evidence type="ECO:0000256" key="6">
    <source>
        <dbReference type="ARBA" id="ARBA00022844"/>
    </source>
</evidence>
<dbReference type="InterPro" id="IPR024351">
    <property type="entry name" value="Tegument_UL11_Herpesvir"/>
</dbReference>
<organism evidence="11">
    <name type="scientific">Meleagrid herpesvirus 1</name>
    <name type="common">MeHV-1</name>
    <name type="synonym">Turkey herpesvirus</name>
    <dbReference type="NCBI Taxonomy" id="37108"/>
    <lineage>
        <taxon>Viruses</taxon>
        <taxon>Duplodnaviria</taxon>
        <taxon>Heunggongvirae</taxon>
        <taxon>Peploviricota</taxon>
        <taxon>Herviviricetes</taxon>
        <taxon>Herpesvirales</taxon>
        <taxon>Orthoherpesviridae</taxon>
        <taxon>Alphaherpesvirinae</taxon>
        <taxon>Mardivirus</taxon>
        <taxon>Mardivirus meleagridalpha1</taxon>
    </lineage>
</organism>
<evidence type="ECO:0000256" key="1">
    <source>
        <dbReference type="ARBA" id="ARBA00022511"/>
    </source>
</evidence>
<sequence length="81" mass="9489">MGQTTSYLTDTFRRCCKRNILLTKSGQTIAIDRENYDSFNLDELRYTDYVEEAKIALLDRPSGIGKRINKNERDYTKHPIL</sequence>
<accession>Q9E1H9</accession>
<proteinExistence type="predicted"/>
<evidence type="ECO:0000256" key="3">
    <source>
        <dbReference type="ARBA" id="ARBA00022580"/>
    </source>
</evidence>
<keyword evidence="4" id="KW-0519">Myristate</keyword>
<protein>
    <submittedName>
        <fullName evidence="11">UL11 myristoylated tegument protein</fullName>
    </submittedName>
</protein>
<dbReference type="EMBL" id="AF282130">
    <property type="protein sequence ID" value="AAG30050.1"/>
    <property type="molecule type" value="Genomic_DNA"/>
</dbReference>
<reference evidence="11" key="2">
    <citation type="submission" date="2004-11" db="EMBL/GenBank/DDBJ databases">
        <authorList>
            <person name="Aouacheria A.J."/>
            <person name="Banyai M."/>
            <person name="Rigal D."/>
            <person name="Schmidt C.J."/>
            <person name="Gillet G."/>
        </authorList>
    </citation>
    <scope>NUCLEOTIDE SEQUENCE</scope>
    <source>
        <strain evidence="11">FC126</strain>
    </source>
</reference>
<dbReference type="GO" id="GO:0044423">
    <property type="term" value="C:virion component"/>
    <property type="evidence" value="ECO:0007669"/>
    <property type="project" value="UniProtKB-KW"/>
</dbReference>
<gene>
    <name evidence="11" type="primary">UL11</name>
</gene>
<keyword evidence="1" id="KW-1032">Host cell membrane</keyword>
<evidence type="ECO:0000256" key="8">
    <source>
        <dbReference type="ARBA" id="ARBA00023136"/>
    </source>
</evidence>
<keyword evidence="7" id="KW-1043">Host membrane</keyword>
<keyword evidence="2" id="KW-0597">Phosphoprotein</keyword>
<evidence type="ECO:0000256" key="4">
    <source>
        <dbReference type="ARBA" id="ARBA00022707"/>
    </source>
</evidence>
<organismHost>
    <name type="scientific">Gallus gallus</name>
    <name type="common">Chicken</name>
    <dbReference type="NCBI Taxonomy" id="9031"/>
</organismHost>
<evidence type="ECO:0000313" key="11">
    <source>
        <dbReference type="EMBL" id="AAG30050.1"/>
    </source>
</evidence>
<evidence type="ECO:0000256" key="2">
    <source>
        <dbReference type="ARBA" id="ARBA00022553"/>
    </source>
</evidence>
<keyword evidence="9" id="KW-0564">Palmitate</keyword>
<keyword evidence="5" id="KW-1040">Host Golgi apparatus</keyword>
<dbReference type="Pfam" id="PF11094">
    <property type="entry name" value="UL11"/>
    <property type="match status" value="1"/>
</dbReference>